<dbReference type="FunFam" id="2.70.70.10:FF:000006">
    <property type="entry name" value="M23 family peptidase"/>
    <property type="match status" value="1"/>
</dbReference>
<evidence type="ECO:0000256" key="1">
    <source>
        <dbReference type="ARBA" id="ARBA00001947"/>
    </source>
</evidence>
<keyword evidence="10" id="KW-1185">Reference proteome</keyword>
<evidence type="ECO:0000256" key="4">
    <source>
        <dbReference type="ARBA" id="ARBA00022723"/>
    </source>
</evidence>
<evidence type="ECO:0000313" key="10">
    <source>
        <dbReference type="Proteomes" id="UP000095347"/>
    </source>
</evidence>
<dbReference type="InterPro" id="IPR050570">
    <property type="entry name" value="Cell_wall_metabolism_enzyme"/>
</dbReference>
<evidence type="ECO:0000256" key="3">
    <source>
        <dbReference type="ARBA" id="ARBA00022670"/>
    </source>
</evidence>
<evidence type="ECO:0000256" key="6">
    <source>
        <dbReference type="ARBA" id="ARBA00022833"/>
    </source>
</evidence>
<keyword evidence="5" id="KW-0378">Hydrolase</keyword>
<keyword evidence="6" id="KW-0862">Zinc</keyword>
<evidence type="ECO:0000256" key="7">
    <source>
        <dbReference type="ARBA" id="ARBA00023049"/>
    </source>
</evidence>
<dbReference type="EMBL" id="MCGG01000029">
    <property type="protein sequence ID" value="OEJ66747.1"/>
    <property type="molecule type" value="Genomic_DNA"/>
</dbReference>
<dbReference type="Proteomes" id="UP000095347">
    <property type="component" value="Unassembled WGS sequence"/>
</dbReference>
<dbReference type="GO" id="GO:0006508">
    <property type="term" value="P:proteolysis"/>
    <property type="evidence" value="ECO:0007669"/>
    <property type="project" value="UniProtKB-KW"/>
</dbReference>
<dbReference type="Gene3D" id="3.10.450.350">
    <property type="match status" value="2"/>
</dbReference>
<evidence type="ECO:0000256" key="5">
    <source>
        <dbReference type="ARBA" id="ARBA00022801"/>
    </source>
</evidence>
<dbReference type="Pfam" id="PF19425">
    <property type="entry name" value="Csd3_N2"/>
    <property type="match status" value="1"/>
</dbReference>
<dbReference type="GO" id="GO:0004222">
    <property type="term" value="F:metalloendopeptidase activity"/>
    <property type="evidence" value="ECO:0007669"/>
    <property type="project" value="TreeGrafter"/>
</dbReference>
<dbReference type="CDD" id="cd12797">
    <property type="entry name" value="M23_peptidase"/>
    <property type="match status" value="1"/>
</dbReference>
<comment type="caution">
    <text evidence="9">The sequence shown here is derived from an EMBL/GenBank/DDBJ whole genome shotgun (WGS) entry which is preliminary data.</text>
</comment>
<dbReference type="Pfam" id="PF01551">
    <property type="entry name" value="Peptidase_M23"/>
    <property type="match status" value="1"/>
</dbReference>
<dbReference type="GO" id="GO:0030313">
    <property type="term" value="C:cell envelope"/>
    <property type="evidence" value="ECO:0007669"/>
    <property type="project" value="UniProtKB-SubCell"/>
</dbReference>
<dbReference type="PROSITE" id="PS51782">
    <property type="entry name" value="LYSM"/>
    <property type="match status" value="1"/>
</dbReference>
<dbReference type="SUPFAM" id="SSF51261">
    <property type="entry name" value="Duplicated hybrid motif"/>
    <property type="match status" value="1"/>
</dbReference>
<reference evidence="10" key="1">
    <citation type="submission" date="2016-07" db="EMBL/GenBank/DDBJ databases">
        <authorList>
            <person name="Florea S."/>
            <person name="Webb J.S."/>
            <person name="Jaromczyk J."/>
            <person name="Schardl C.L."/>
        </authorList>
    </citation>
    <scope>NUCLEOTIDE SEQUENCE [LARGE SCALE GENOMIC DNA]</scope>
    <source>
        <strain evidence="10">MV-1</strain>
    </source>
</reference>
<protein>
    <recommendedName>
        <fullName evidence="8">LysM domain-containing protein</fullName>
    </recommendedName>
</protein>
<keyword evidence="4" id="KW-0479">Metal-binding</keyword>
<evidence type="ECO:0000256" key="2">
    <source>
        <dbReference type="ARBA" id="ARBA00004196"/>
    </source>
</evidence>
<comment type="cofactor">
    <cofactor evidence="1">
        <name>Zn(2+)</name>
        <dbReference type="ChEBI" id="CHEBI:29105"/>
    </cofactor>
</comment>
<evidence type="ECO:0000313" key="9">
    <source>
        <dbReference type="EMBL" id="OEJ66747.1"/>
    </source>
</evidence>
<dbReference type="GO" id="GO:0046872">
    <property type="term" value="F:metal ion binding"/>
    <property type="evidence" value="ECO:0007669"/>
    <property type="project" value="UniProtKB-KW"/>
</dbReference>
<dbReference type="InterPro" id="IPR045834">
    <property type="entry name" value="Csd3_N2"/>
</dbReference>
<proteinExistence type="predicted"/>
<keyword evidence="7" id="KW-0482">Metalloprotease</keyword>
<dbReference type="AlphaFoldDB" id="A0A1E5Q6V0"/>
<dbReference type="PANTHER" id="PTHR21666:SF288">
    <property type="entry name" value="CELL DIVISION PROTEIN YTFB"/>
    <property type="match status" value="1"/>
</dbReference>
<dbReference type="STRING" id="28181.BEN30_11770"/>
<dbReference type="Gene3D" id="2.70.70.10">
    <property type="entry name" value="Glucose Permease (Domain IIA)"/>
    <property type="match status" value="1"/>
</dbReference>
<feature type="domain" description="LysM" evidence="8">
    <location>
        <begin position="105"/>
        <end position="153"/>
    </location>
</feature>
<dbReference type="InterPro" id="IPR011055">
    <property type="entry name" value="Dup_hybrid_motif"/>
</dbReference>
<sequence length="475" mass="50959">MAVATVLIAGAVLNLKYADGVAAVPTPGEAAKYESASANASASLMRLTKNPMGKAPISIGNPATAAALEALTSTRPTTVANAPYNAKNSSDPSLDIPSAPTSYKKSLRVHAGDTLSKVLESAGAPAQDADAAILALKGIYDPRTLKAGQSIAVSFSPSGLNGEQDRFTGFEIPLNYATRIAVAPAPEGGYKAYEFERNLVTQNARADGVIDWSLFQAGSDAGVPTKVMAELVRAFSWDVDFQRDIRKDDRFEVMYERSATEDGEVVHNGQILFAALTLSGERKAIFLHTLKDGTQDYFDEAGQSAKKALMRTPIDGARLSSSFGKRKHPILGYTKLHTGTDFAAPPGTPIYAAGDGTIELAGWKGGYGKYVQIRHNSEYSTAYAHMKGFKSGITKGSRVRQGEVIGYVGTTGRSTGPHLHFEMIRRGVKVNPMRVKMPSGQKLQGTELARFEETREAVKEEWVALAQPNQQLAQR</sequence>
<dbReference type="InterPro" id="IPR018392">
    <property type="entry name" value="LysM"/>
</dbReference>
<name>A0A1E5Q6V0_9PROT</name>
<comment type="subcellular location">
    <subcellularLocation>
        <location evidence="2">Cell envelope</location>
    </subcellularLocation>
</comment>
<evidence type="ECO:0000259" key="8">
    <source>
        <dbReference type="PROSITE" id="PS51782"/>
    </source>
</evidence>
<gene>
    <name evidence="9" type="ORF">BEN30_11770</name>
</gene>
<dbReference type="InterPro" id="IPR016047">
    <property type="entry name" value="M23ase_b-sheet_dom"/>
</dbReference>
<organism evidence="9 10">
    <name type="scientific">Magnetovibrio blakemorei</name>
    <dbReference type="NCBI Taxonomy" id="28181"/>
    <lineage>
        <taxon>Bacteria</taxon>
        <taxon>Pseudomonadati</taxon>
        <taxon>Pseudomonadota</taxon>
        <taxon>Alphaproteobacteria</taxon>
        <taxon>Rhodospirillales</taxon>
        <taxon>Magnetovibrionaceae</taxon>
        <taxon>Magnetovibrio</taxon>
    </lineage>
</organism>
<accession>A0A1E5Q6V0</accession>
<keyword evidence="3" id="KW-0645">Protease</keyword>
<dbReference type="PANTHER" id="PTHR21666">
    <property type="entry name" value="PEPTIDASE-RELATED"/>
    <property type="match status" value="1"/>
</dbReference>
<dbReference type="RefSeq" id="WP_069958267.1">
    <property type="nucleotide sequence ID" value="NZ_MCGG01000029.1"/>
</dbReference>